<dbReference type="InterPro" id="IPR011709">
    <property type="entry name" value="DEAD-box_helicase_OB_fold"/>
</dbReference>
<accession>A0AAD4N856</accession>
<dbReference type="Pfam" id="PF07717">
    <property type="entry name" value="OB_NTP_bind"/>
    <property type="match status" value="1"/>
</dbReference>
<keyword evidence="3" id="KW-1185">Reference proteome</keyword>
<evidence type="ECO:0000313" key="3">
    <source>
        <dbReference type="Proteomes" id="UP001201812"/>
    </source>
</evidence>
<dbReference type="Proteomes" id="UP001201812">
    <property type="component" value="Unassembled WGS sequence"/>
</dbReference>
<dbReference type="EMBL" id="JAKKPZ010000011">
    <property type="protein sequence ID" value="KAI1715722.1"/>
    <property type="molecule type" value="Genomic_DNA"/>
</dbReference>
<name>A0AAD4N856_9BILA</name>
<organism evidence="2 3">
    <name type="scientific">Ditylenchus destructor</name>
    <dbReference type="NCBI Taxonomy" id="166010"/>
    <lineage>
        <taxon>Eukaryota</taxon>
        <taxon>Metazoa</taxon>
        <taxon>Ecdysozoa</taxon>
        <taxon>Nematoda</taxon>
        <taxon>Chromadorea</taxon>
        <taxon>Rhabditida</taxon>
        <taxon>Tylenchina</taxon>
        <taxon>Tylenchomorpha</taxon>
        <taxon>Sphaerularioidea</taxon>
        <taxon>Anguinidae</taxon>
        <taxon>Anguininae</taxon>
        <taxon>Ditylenchus</taxon>
    </lineage>
</organism>
<comment type="caution">
    <text evidence="2">The sequence shown here is derived from an EMBL/GenBank/DDBJ whole genome shotgun (WGS) entry which is preliminary data.</text>
</comment>
<proteinExistence type="predicted"/>
<reference evidence="2" key="1">
    <citation type="submission" date="2022-01" db="EMBL/GenBank/DDBJ databases">
        <title>Genome Sequence Resource for Two Populations of Ditylenchus destructor, the Migratory Endoparasitic Phytonematode.</title>
        <authorList>
            <person name="Zhang H."/>
            <person name="Lin R."/>
            <person name="Xie B."/>
        </authorList>
    </citation>
    <scope>NUCLEOTIDE SEQUENCE</scope>
    <source>
        <strain evidence="2">BazhouSP</strain>
    </source>
</reference>
<protein>
    <submittedName>
        <fullName evidence="2">Oligonucleotide/oligosaccharide-binding (OB)-fold domain-containing protein</fullName>
    </submittedName>
</protein>
<dbReference type="AlphaFoldDB" id="A0AAD4N856"/>
<sequence length="135" mass="15904">MKRARDIRDQLEGLLERVEIEPKSSTDSVAICKTITSGYFHNLATLDKGGNYKTVKHRHTVQVHPNSCLFEDRPRWLVYYELVFTSKEFMREVIEIDSRWIAELAPHYFKANELENQMNKKLPKQSGKAKHELER</sequence>
<evidence type="ECO:0000313" key="2">
    <source>
        <dbReference type="EMBL" id="KAI1715722.1"/>
    </source>
</evidence>
<feature type="domain" description="DEAD-box helicase OB fold" evidence="1">
    <location>
        <begin position="31"/>
        <end position="108"/>
    </location>
</feature>
<gene>
    <name evidence="2" type="ORF">DdX_08047</name>
</gene>
<evidence type="ECO:0000259" key="1">
    <source>
        <dbReference type="Pfam" id="PF07717"/>
    </source>
</evidence>